<dbReference type="RefSeq" id="WP_155348439.1">
    <property type="nucleotide sequence ID" value="NZ_BAAAHM010000043.1"/>
</dbReference>
<dbReference type="OrthoDB" id="570928at2"/>
<reference evidence="2 3" key="1">
    <citation type="submission" date="2019-10" db="EMBL/GenBank/DDBJ databases">
        <title>Whole genome shotgun sequence of Acrocarpospora pleiomorpha NBRC 16267.</title>
        <authorList>
            <person name="Ichikawa N."/>
            <person name="Kimura A."/>
            <person name="Kitahashi Y."/>
            <person name="Komaki H."/>
            <person name="Oguchi A."/>
        </authorList>
    </citation>
    <scope>NUCLEOTIDE SEQUENCE [LARGE SCALE GENOMIC DNA]</scope>
    <source>
        <strain evidence="2 3">NBRC 16267</strain>
    </source>
</reference>
<evidence type="ECO:0000259" key="1">
    <source>
        <dbReference type="Pfam" id="PF13588"/>
    </source>
</evidence>
<evidence type="ECO:0000313" key="3">
    <source>
        <dbReference type="Proteomes" id="UP000377595"/>
    </source>
</evidence>
<comment type="caution">
    <text evidence="2">The sequence shown here is derived from an EMBL/GenBank/DDBJ whole genome shotgun (WGS) entry which is preliminary data.</text>
</comment>
<organism evidence="2 3">
    <name type="scientific">Acrocarpospora pleiomorpha</name>
    <dbReference type="NCBI Taxonomy" id="90975"/>
    <lineage>
        <taxon>Bacteria</taxon>
        <taxon>Bacillati</taxon>
        <taxon>Actinomycetota</taxon>
        <taxon>Actinomycetes</taxon>
        <taxon>Streptosporangiales</taxon>
        <taxon>Streptosporangiaceae</taxon>
        <taxon>Acrocarpospora</taxon>
    </lineage>
</organism>
<name>A0A5M3XRW8_9ACTN</name>
<keyword evidence="3" id="KW-1185">Reference proteome</keyword>
<dbReference type="EMBL" id="BLAF01000042">
    <property type="protein sequence ID" value="GES23560.1"/>
    <property type="molecule type" value="Genomic_DNA"/>
</dbReference>
<gene>
    <name evidence="2" type="ORF">Aple_064590</name>
</gene>
<evidence type="ECO:0000313" key="2">
    <source>
        <dbReference type="EMBL" id="GES23560.1"/>
    </source>
</evidence>
<sequence length="271" mass="30393">MSDQTAQTRVAKAQEAAADSAATMVPVRIAGIDAVLTKKTVAPSRSAPKWEIDARDRVRSAIRRYAKPLATLIARDANEAETRLLVTDFLCEGLGYDKYEDLTMEYQVKGEFADYGVRIDKQLVAFIEVKRCNQKLDLRHLRQVQMYAVNEGVEWMILTNGQAWQVYHLTGGLPVVVDLALEVDLLGEDPRSAKADALFYLSRNALKKRLIHEVWKSRAATSPKALAQALLSEGVLEAIRKEVRRQTSHNAEPKDLARILREEVLRPEALA</sequence>
<dbReference type="Pfam" id="PF13588">
    <property type="entry name" value="HSDR_N_2"/>
    <property type="match status" value="1"/>
</dbReference>
<proteinExistence type="predicted"/>
<dbReference type="Proteomes" id="UP000377595">
    <property type="component" value="Unassembled WGS sequence"/>
</dbReference>
<accession>A0A5M3XRW8</accession>
<dbReference type="AlphaFoldDB" id="A0A5M3XRW8"/>
<protein>
    <recommendedName>
        <fullName evidence="1">Type I restriction enzyme R protein N-terminal domain-containing protein</fullName>
    </recommendedName>
</protein>
<feature type="domain" description="Type I restriction enzyme R protein N-terminal" evidence="1">
    <location>
        <begin position="79"/>
        <end position="169"/>
    </location>
</feature>
<dbReference type="InterPro" id="IPR029464">
    <property type="entry name" value="HSDR_N"/>
</dbReference>